<comment type="caution">
    <text evidence="10">The sequence shown here is derived from an EMBL/GenBank/DDBJ whole genome shotgun (WGS) entry which is preliminary data.</text>
</comment>
<keyword evidence="7 8" id="KW-0501">Molybdenum cofactor biosynthesis</keyword>
<dbReference type="Proteomes" id="UP001310386">
    <property type="component" value="Unassembled WGS sequence"/>
</dbReference>
<evidence type="ECO:0000259" key="9">
    <source>
        <dbReference type="Pfam" id="PF12804"/>
    </source>
</evidence>
<dbReference type="HAMAP" id="MF_00316">
    <property type="entry name" value="MobA"/>
    <property type="match status" value="1"/>
</dbReference>
<keyword evidence="3 8" id="KW-0479">Metal-binding</keyword>
<dbReference type="InterPro" id="IPR013482">
    <property type="entry name" value="Molybde_CF_guanTrfase"/>
</dbReference>
<dbReference type="InterPro" id="IPR029044">
    <property type="entry name" value="Nucleotide-diphossugar_trans"/>
</dbReference>
<gene>
    <name evidence="8" type="primary">mobA</name>
    <name evidence="10" type="ORF">VF724_13375</name>
</gene>
<comment type="function">
    <text evidence="8">Transfers a GMP moiety from GTP to Mo-molybdopterin (Mo-MPT) cofactor (Moco or molybdenum cofactor) to form Mo-molybdopterin guanine dinucleotide (Mo-MGD) cofactor.</text>
</comment>
<evidence type="ECO:0000256" key="6">
    <source>
        <dbReference type="ARBA" id="ARBA00023134"/>
    </source>
</evidence>
<dbReference type="PANTHER" id="PTHR19136">
    <property type="entry name" value="MOLYBDENUM COFACTOR GUANYLYLTRANSFERASE"/>
    <property type="match status" value="1"/>
</dbReference>
<dbReference type="GO" id="GO:0061603">
    <property type="term" value="F:molybdenum cofactor guanylyltransferase activity"/>
    <property type="evidence" value="ECO:0007669"/>
    <property type="project" value="UniProtKB-EC"/>
</dbReference>
<dbReference type="RefSeq" id="WP_371754775.1">
    <property type="nucleotide sequence ID" value="NZ_JAYJLD010000020.1"/>
</dbReference>
<feature type="binding site" evidence="8">
    <location>
        <position position="24"/>
    </location>
    <ligand>
        <name>GTP</name>
        <dbReference type="ChEBI" id="CHEBI:37565"/>
    </ligand>
</feature>
<evidence type="ECO:0000313" key="11">
    <source>
        <dbReference type="Proteomes" id="UP001310386"/>
    </source>
</evidence>
<comment type="subcellular location">
    <subcellularLocation>
        <location evidence="8">Cytoplasm</location>
    </subcellularLocation>
</comment>
<keyword evidence="4 8" id="KW-0547">Nucleotide-binding</keyword>
<keyword evidence="10" id="KW-0548">Nucleotidyltransferase</keyword>
<dbReference type="EMBL" id="JAYJLD010000020">
    <property type="protein sequence ID" value="MEB3102656.1"/>
    <property type="molecule type" value="Genomic_DNA"/>
</dbReference>
<dbReference type="EC" id="2.7.7.77" evidence="8"/>
<feature type="binding site" evidence="8">
    <location>
        <position position="74"/>
    </location>
    <ligand>
        <name>GTP</name>
        <dbReference type="ChEBI" id="CHEBI:37565"/>
    </ligand>
</feature>
<feature type="binding site" evidence="8">
    <location>
        <position position="105"/>
    </location>
    <ligand>
        <name>Mg(2+)</name>
        <dbReference type="ChEBI" id="CHEBI:18420"/>
    </ligand>
</feature>
<keyword evidence="5 8" id="KW-0460">Magnesium</keyword>
<accession>A0ABU5ZJH2</accession>
<comment type="similarity">
    <text evidence="8">Belongs to the MobA family.</text>
</comment>
<feature type="binding site" evidence="8">
    <location>
        <position position="105"/>
    </location>
    <ligand>
        <name>GTP</name>
        <dbReference type="ChEBI" id="CHEBI:37565"/>
    </ligand>
</feature>
<dbReference type="PANTHER" id="PTHR19136:SF81">
    <property type="entry name" value="MOLYBDENUM COFACTOR GUANYLYLTRANSFERASE"/>
    <property type="match status" value="1"/>
</dbReference>
<evidence type="ECO:0000313" key="10">
    <source>
        <dbReference type="EMBL" id="MEB3102656.1"/>
    </source>
</evidence>
<protein>
    <recommendedName>
        <fullName evidence="8">Probable molybdenum cofactor guanylyltransferase</fullName>
        <shortName evidence="8">MoCo guanylyltransferase</shortName>
        <ecNumber evidence="8">2.7.7.77</ecNumber>
    </recommendedName>
    <alternativeName>
        <fullName evidence="8">GTP:molybdopterin guanylyltransferase</fullName>
    </alternativeName>
    <alternativeName>
        <fullName evidence="8">Mo-MPT guanylyltransferase</fullName>
    </alternativeName>
    <alternativeName>
        <fullName evidence="8">Molybdopterin guanylyltransferase</fullName>
    </alternativeName>
    <alternativeName>
        <fullName evidence="8">Molybdopterin-guanine dinucleotide synthase</fullName>
        <shortName evidence="8">MGD synthase</shortName>
    </alternativeName>
</protein>
<keyword evidence="6 8" id="KW-0342">GTP-binding</keyword>
<feature type="binding site" evidence="8">
    <location>
        <begin position="12"/>
        <end position="14"/>
    </location>
    <ligand>
        <name>GTP</name>
        <dbReference type="ChEBI" id="CHEBI:37565"/>
    </ligand>
</feature>
<sequence length="215" mass="24151">MSVMNQWCSVILSGGRSSRMGSSKALLSINGMTMIERLTSLADGLPGETIIISNPSDEQKIKALCGDRAEVVLDEPSFQGEGPLAGMLTAMTRCKADWYMVLSNDMPYIDHAFLNGLKHHVESHQPFADFEAYVPEQDGRIHPFPGVYRDQASRIEELLRRKRKSIRSLLDNIRSSLIPEQVWNRWSAAADPFFNMNTPEDLKVFRQKGEHRGGA</sequence>
<name>A0ABU5ZJH2_9BACL</name>
<keyword evidence="11" id="KW-1185">Reference proteome</keyword>
<organism evidence="10 11">
    <name type="scientific">Ferviditalea candida</name>
    <dbReference type="NCBI Taxonomy" id="3108399"/>
    <lineage>
        <taxon>Bacteria</taxon>
        <taxon>Bacillati</taxon>
        <taxon>Bacillota</taxon>
        <taxon>Bacilli</taxon>
        <taxon>Bacillales</taxon>
        <taxon>Paenibacillaceae</taxon>
        <taxon>Ferviditalea</taxon>
    </lineage>
</organism>
<evidence type="ECO:0000256" key="1">
    <source>
        <dbReference type="ARBA" id="ARBA00022490"/>
    </source>
</evidence>
<evidence type="ECO:0000256" key="5">
    <source>
        <dbReference type="ARBA" id="ARBA00022842"/>
    </source>
</evidence>
<dbReference type="Pfam" id="PF12804">
    <property type="entry name" value="NTP_transf_3"/>
    <property type="match status" value="1"/>
</dbReference>
<proteinExistence type="inferred from homology"/>
<keyword evidence="1 8" id="KW-0963">Cytoplasm</keyword>
<evidence type="ECO:0000256" key="8">
    <source>
        <dbReference type="HAMAP-Rule" id="MF_00316"/>
    </source>
</evidence>
<evidence type="ECO:0000256" key="2">
    <source>
        <dbReference type="ARBA" id="ARBA00022679"/>
    </source>
</evidence>
<comment type="domain">
    <text evidence="8">The N-terminal domain determines nucleotide recognition and specific binding, while the C-terminal domain determines the specific binding to the target protein.</text>
</comment>
<evidence type="ECO:0000256" key="4">
    <source>
        <dbReference type="ARBA" id="ARBA00022741"/>
    </source>
</evidence>
<evidence type="ECO:0000256" key="3">
    <source>
        <dbReference type="ARBA" id="ARBA00022723"/>
    </source>
</evidence>
<comment type="cofactor">
    <cofactor evidence="8">
        <name>Mg(2+)</name>
        <dbReference type="ChEBI" id="CHEBI:18420"/>
    </cofactor>
</comment>
<reference evidence="10" key="1">
    <citation type="submission" date="2023-12" db="EMBL/GenBank/DDBJ databases">
        <title>Fervidustalea candida gen. nov., sp. nov., a novel member of the family Paenibacillaceae isolated from a geothermal area.</title>
        <authorList>
            <person name="Li W.-J."/>
            <person name="Jiao J.-Y."/>
            <person name="Chen Y."/>
        </authorList>
    </citation>
    <scope>NUCLEOTIDE SEQUENCE</scope>
    <source>
        <strain evidence="10">SYSU GA230002</strain>
    </source>
</reference>
<dbReference type="Gene3D" id="3.90.550.10">
    <property type="entry name" value="Spore Coat Polysaccharide Biosynthesis Protein SpsA, Chain A"/>
    <property type="match status" value="1"/>
</dbReference>
<comment type="catalytic activity">
    <reaction evidence="8">
        <text>Mo-molybdopterin + GTP + H(+) = Mo-molybdopterin guanine dinucleotide + diphosphate</text>
        <dbReference type="Rhea" id="RHEA:34243"/>
        <dbReference type="ChEBI" id="CHEBI:15378"/>
        <dbReference type="ChEBI" id="CHEBI:33019"/>
        <dbReference type="ChEBI" id="CHEBI:37565"/>
        <dbReference type="ChEBI" id="CHEBI:71302"/>
        <dbReference type="ChEBI" id="CHEBI:71310"/>
        <dbReference type="EC" id="2.7.7.77"/>
    </reaction>
</comment>
<comment type="caution">
    <text evidence="8">Lacks conserved residue(s) required for the propagation of feature annotation.</text>
</comment>
<dbReference type="SUPFAM" id="SSF53448">
    <property type="entry name" value="Nucleotide-diphospho-sugar transferases"/>
    <property type="match status" value="1"/>
</dbReference>
<dbReference type="CDD" id="cd02503">
    <property type="entry name" value="MobA"/>
    <property type="match status" value="1"/>
</dbReference>
<keyword evidence="2 8" id="KW-0808">Transferase</keyword>
<feature type="domain" description="MobA-like NTP transferase" evidence="9">
    <location>
        <begin position="10"/>
        <end position="171"/>
    </location>
</feature>
<evidence type="ECO:0000256" key="7">
    <source>
        <dbReference type="ARBA" id="ARBA00023150"/>
    </source>
</evidence>
<dbReference type="InterPro" id="IPR025877">
    <property type="entry name" value="MobA-like_NTP_Trfase"/>
</dbReference>